<protein>
    <recommendedName>
        <fullName evidence="3">PIG-L family deacetylase</fullName>
    </recommendedName>
</protein>
<comment type="caution">
    <text evidence="1">The sequence shown here is derived from an EMBL/GenBank/DDBJ whole genome shotgun (WGS) entry which is preliminary data.</text>
</comment>
<dbReference type="SUPFAM" id="SSF102588">
    <property type="entry name" value="LmbE-like"/>
    <property type="match status" value="1"/>
</dbReference>
<dbReference type="InterPro" id="IPR024078">
    <property type="entry name" value="LmbE-like_dom_sf"/>
</dbReference>
<name>R9GXE8_9SPHI</name>
<organism evidence="1 2">
    <name type="scientific">Arcticibacter svalbardensis MN12-7</name>
    <dbReference type="NCBI Taxonomy" id="1150600"/>
    <lineage>
        <taxon>Bacteria</taxon>
        <taxon>Pseudomonadati</taxon>
        <taxon>Bacteroidota</taxon>
        <taxon>Sphingobacteriia</taxon>
        <taxon>Sphingobacteriales</taxon>
        <taxon>Sphingobacteriaceae</taxon>
        <taxon>Arcticibacter</taxon>
    </lineage>
</organism>
<dbReference type="Pfam" id="PF02585">
    <property type="entry name" value="PIG-L"/>
    <property type="match status" value="1"/>
</dbReference>
<evidence type="ECO:0000313" key="2">
    <source>
        <dbReference type="Proteomes" id="UP000014174"/>
    </source>
</evidence>
<proteinExistence type="predicted"/>
<dbReference type="OrthoDB" id="9790023at2"/>
<keyword evidence="2" id="KW-1185">Reference proteome</keyword>
<reference evidence="1 2" key="1">
    <citation type="journal article" date="2013" name="Genome Announc.">
        <title>Draft Genome Sequence of Arcticibacter svalbardensis Strain MN12-7T, a Member of the Family Sphingobacteriaceae Isolated from an Arctic Soil Sample.</title>
        <authorList>
            <person name="Shivaji S."/>
            <person name="Ara S."/>
            <person name="Prasad S."/>
            <person name="Manasa B.P."/>
            <person name="Begum Z."/>
            <person name="Singh A."/>
            <person name="Kumar Pinnaka A."/>
        </authorList>
    </citation>
    <scope>NUCLEOTIDE SEQUENCE [LARGE SCALE GENOMIC DNA]</scope>
    <source>
        <strain evidence="1 2">MN12-7</strain>
    </source>
</reference>
<dbReference type="eggNOG" id="COG2120">
    <property type="taxonomic scope" value="Bacteria"/>
</dbReference>
<dbReference type="InterPro" id="IPR003737">
    <property type="entry name" value="GlcNAc_PI_deacetylase-related"/>
</dbReference>
<dbReference type="Gene3D" id="3.40.50.10320">
    <property type="entry name" value="LmbE-like"/>
    <property type="match status" value="1"/>
</dbReference>
<gene>
    <name evidence="1" type="ORF">ADIARSV_0395</name>
</gene>
<evidence type="ECO:0000313" key="1">
    <source>
        <dbReference type="EMBL" id="EOR96492.1"/>
    </source>
</evidence>
<dbReference type="EMBL" id="AQPN01000012">
    <property type="protein sequence ID" value="EOR96492.1"/>
    <property type="molecule type" value="Genomic_DNA"/>
</dbReference>
<accession>R9GXE8</accession>
<dbReference type="RefSeq" id="WP_016193645.1">
    <property type="nucleotide sequence ID" value="NZ_AQPN01000012.1"/>
</dbReference>
<dbReference type="AlphaFoldDB" id="R9GXE8"/>
<sequence length="217" mass="25040">MDSYKKIAIIVAHPDDEILWAGGTILNHPEWRCFIVSLCRKSDPDRAPKFSRVLKDLNAEGIMGDLNDGPEQFPLNGNDVEDTIMSLLPAMNYDLIISHHPKGEYTSHLRHTEVSRAVINLWNAGQIKAHELWLFAYEDGKRQYFPIPIKRADLYFPLAVDIWQHKYDIMTKIYGYGKDTWESQSTPKDEAFWQFTDSGKALNWLKSQENNESISVI</sequence>
<dbReference type="Proteomes" id="UP000014174">
    <property type="component" value="Unassembled WGS sequence"/>
</dbReference>
<evidence type="ECO:0008006" key="3">
    <source>
        <dbReference type="Google" id="ProtNLM"/>
    </source>
</evidence>